<evidence type="ECO:0000256" key="18">
    <source>
        <dbReference type="PIRSR" id="PIRSR000732-1"/>
    </source>
</evidence>
<organism evidence="25">
    <name type="scientific">Caldithrix abyssi</name>
    <dbReference type="NCBI Taxonomy" id="187145"/>
    <lineage>
        <taxon>Bacteria</taxon>
        <taxon>Pseudomonadati</taxon>
        <taxon>Calditrichota</taxon>
        <taxon>Calditrichia</taxon>
        <taxon>Calditrichales</taxon>
        <taxon>Calditrichaceae</taxon>
        <taxon>Caldithrix</taxon>
    </lineage>
</organism>
<evidence type="ECO:0000256" key="21">
    <source>
        <dbReference type="SAM" id="Coils"/>
    </source>
</evidence>
<dbReference type="GO" id="GO:0005737">
    <property type="term" value="C:cytoplasm"/>
    <property type="evidence" value="ECO:0007669"/>
    <property type="project" value="UniProtKB-SubCell"/>
</dbReference>
<dbReference type="PANTHER" id="PTHR46244:SF3">
    <property type="entry name" value="PHOSPHOENOLPYRUVATE-PROTEIN PHOSPHOTRANSFERASE"/>
    <property type="match status" value="1"/>
</dbReference>
<keyword evidence="10 17" id="KW-0762">Sugar transport</keyword>
<dbReference type="AlphaFoldDB" id="A0A7V4WXB9"/>
<feature type="coiled-coil region" evidence="21">
    <location>
        <begin position="240"/>
        <end position="267"/>
    </location>
</feature>
<dbReference type="NCBIfam" id="TIGR01417">
    <property type="entry name" value="PTS_I_fam"/>
    <property type="match status" value="1"/>
</dbReference>
<dbReference type="InterPro" id="IPR008279">
    <property type="entry name" value="PEP-util_enz_mobile_dom"/>
</dbReference>
<keyword evidence="8 17" id="KW-0813">Transport</keyword>
<evidence type="ECO:0000256" key="2">
    <source>
        <dbReference type="ARBA" id="ARBA00001946"/>
    </source>
</evidence>
<evidence type="ECO:0000256" key="7">
    <source>
        <dbReference type="ARBA" id="ARBA00016544"/>
    </source>
</evidence>
<sequence>MKNRFPKKELKLHGTPTSPGIAIGPVYNFKPLTINLSELAIKIENVEAEFRHFENARRKVLAQLLYARQVSEEHYSNQFSDIFESQKAFLEDPVLIEEIREQIHQTHHSAAYVVSEILSEKSEHFIKQENEYFRERAYDILDLKQKLIHALLGISIDYHLTNPAIIVAEMLSPADTVQFNRNFILGFLTDQGGKTSHAAIMARGLRIPSVVNSAGLSRIIGKQDFLIIDGFEGSIILNPNPETREQYEKLQKKYRRHESSLTKQARKEARTKDGQKVELMANIEFIQEVSDVKLNYADGVGLFRTESIFIERETLPDEQDQFEIYKKVAEQLDPAELVIRTVDLGGDKLIKGYSAEEEANPFLGWRGIRFCLDRPMIFKQQLRAILRASAFGNVKILLPMISNMKEVQKTRDLIEQVKKELQQEGHAFNREIAVGIMIETPSAALMAAQLAPLADFFSIGTNDLTQYVLAIDRTNNRVAKSYNTFNPSVLRLIAETIQAADRNKIPVTLCGEFAAQPEAVPLLIGMGLFSFSMNPFSVPEIKQVVRAIKKDECGELYRDVAKLSDEQAIEKTCRQFLDKRVPPLNLSK</sequence>
<evidence type="ECO:0000256" key="11">
    <source>
        <dbReference type="ARBA" id="ARBA00022679"/>
    </source>
</evidence>
<dbReference type="InterPro" id="IPR036637">
    <property type="entry name" value="Phosphohistidine_dom_sf"/>
</dbReference>
<proteinExistence type="inferred from homology"/>
<dbReference type="GO" id="GO:0046872">
    <property type="term" value="F:metal ion binding"/>
    <property type="evidence" value="ECO:0007669"/>
    <property type="project" value="UniProtKB-KW"/>
</dbReference>
<feature type="binding site" evidence="19">
    <location>
        <position position="340"/>
    </location>
    <ligand>
        <name>phosphoenolpyruvate</name>
        <dbReference type="ChEBI" id="CHEBI:58702"/>
    </ligand>
</feature>
<keyword evidence="13 17" id="KW-0479">Metal-binding</keyword>
<feature type="coiled-coil region" evidence="21">
    <location>
        <begin position="36"/>
        <end position="63"/>
    </location>
</feature>
<comment type="subcellular location">
    <subcellularLocation>
        <location evidence="4 17">Cytoplasm</location>
    </subcellularLocation>
</comment>
<dbReference type="SUPFAM" id="SSF51621">
    <property type="entry name" value="Phosphoenolpyruvate/pyruvate domain"/>
    <property type="match status" value="1"/>
</dbReference>
<feature type="binding site" evidence="19">
    <location>
        <position position="473"/>
    </location>
    <ligand>
        <name>phosphoenolpyruvate</name>
        <dbReference type="ChEBI" id="CHEBI:58702"/>
    </ligand>
</feature>
<dbReference type="PROSITE" id="PS00370">
    <property type="entry name" value="PEP_ENZYMES_PHOS_SITE"/>
    <property type="match status" value="1"/>
</dbReference>
<dbReference type="Proteomes" id="UP000885779">
    <property type="component" value="Unassembled WGS sequence"/>
</dbReference>
<dbReference type="Gene3D" id="1.10.274.10">
    <property type="entry name" value="PtsI, HPr-binding domain"/>
    <property type="match status" value="1"/>
</dbReference>
<dbReference type="PRINTS" id="PR01736">
    <property type="entry name" value="PHPHTRNFRASE"/>
</dbReference>
<dbReference type="EC" id="2.7.3.9" evidence="6 17"/>
<feature type="active site" description="Proton donor" evidence="18">
    <location>
        <position position="510"/>
    </location>
</feature>
<keyword evidence="12 17" id="KW-0598">Phosphotransferase system</keyword>
<evidence type="ECO:0000256" key="17">
    <source>
        <dbReference type="PIRNR" id="PIRNR000732"/>
    </source>
</evidence>
<comment type="catalytic activity">
    <reaction evidence="1 17">
        <text>L-histidyl-[protein] + phosphoenolpyruvate = N(pros)-phospho-L-histidyl-[protein] + pyruvate</text>
        <dbReference type="Rhea" id="RHEA:23880"/>
        <dbReference type="Rhea" id="RHEA-COMP:9745"/>
        <dbReference type="Rhea" id="RHEA-COMP:9746"/>
        <dbReference type="ChEBI" id="CHEBI:15361"/>
        <dbReference type="ChEBI" id="CHEBI:29979"/>
        <dbReference type="ChEBI" id="CHEBI:58702"/>
        <dbReference type="ChEBI" id="CHEBI:64837"/>
        <dbReference type="EC" id="2.7.3.9"/>
    </reaction>
</comment>
<dbReference type="InterPro" id="IPR006318">
    <property type="entry name" value="PTS_EI-like"/>
</dbReference>
<evidence type="ECO:0000313" key="25">
    <source>
        <dbReference type="EMBL" id="HGY57437.1"/>
    </source>
</evidence>
<feature type="binding site" evidence="20">
    <location>
        <position position="439"/>
    </location>
    <ligand>
        <name>Mg(2+)</name>
        <dbReference type="ChEBI" id="CHEBI:18420"/>
    </ligand>
</feature>
<comment type="cofactor">
    <cofactor evidence="2 17 20">
        <name>Mg(2+)</name>
        <dbReference type="ChEBI" id="CHEBI:18420"/>
    </cofactor>
</comment>
<accession>A0A7V4WXB9</accession>
<dbReference type="GO" id="GO:0016301">
    <property type="term" value="F:kinase activity"/>
    <property type="evidence" value="ECO:0007669"/>
    <property type="project" value="UniProtKB-KW"/>
</dbReference>
<dbReference type="InterPro" id="IPR040442">
    <property type="entry name" value="Pyrv_kinase-like_dom_sf"/>
</dbReference>
<evidence type="ECO:0000256" key="5">
    <source>
        <dbReference type="ARBA" id="ARBA00007837"/>
    </source>
</evidence>
<name>A0A7V4WXB9_CALAY</name>
<keyword evidence="21" id="KW-0175">Coiled coil</keyword>
<dbReference type="PIRSF" id="PIRSF000732">
    <property type="entry name" value="PTS_enzyme_I"/>
    <property type="match status" value="1"/>
</dbReference>
<evidence type="ECO:0000256" key="16">
    <source>
        <dbReference type="ARBA" id="ARBA00033235"/>
    </source>
</evidence>
<comment type="function">
    <text evidence="3 17">General (non sugar-specific) component of the phosphoenolpyruvate-dependent sugar phosphotransferase system (sugar PTS). This major carbohydrate active-transport system catalyzes the phosphorylation of incoming sugar substrates concomitantly with their translocation across the cell membrane. Enzyme I transfers the phosphoryl group from phosphoenolpyruvate (PEP) to the phosphoryl carrier protein (HPr).</text>
</comment>
<feature type="domain" description="PEP-utilising enzyme C-terminal" evidence="23">
    <location>
        <begin position="262"/>
        <end position="548"/>
    </location>
</feature>
<dbReference type="Gene3D" id="3.50.30.10">
    <property type="entry name" value="Phosphohistidine domain"/>
    <property type="match status" value="1"/>
</dbReference>
<evidence type="ECO:0000259" key="22">
    <source>
        <dbReference type="Pfam" id="PF00391"/>
    </source>
</evidence>
<dbReference type="InterPro" id="IPR000121">
    <property type="entry name" value="PEP_util_C"/>
</dbReference>
<feature type="binding site" evidence="19">
    <location>
        <begin position="462"/>
        <end position="463"/>
    </location>
    <ligand>
        <name>phosphoenolpyruvate</name>
        <dbReference type="ChEBI" id="CHEBI:58702"/>
    </ligand>
</feature>
<keyword evidence="15 17" id="KW-0460">Magnesium</keyword>
<dbReference type="GO" id="GO:0009401">
    <property type="term" value="P:phosphoenolpyruvate-dependent sugar phosphotransferase system"/>
    <property type="evidence" value="ECO:0007669"/>
    <property type="project" value="UniProtKB-KW"/>
</dbReference>
<dbReference type="InterPro" id="IPR024692">
    <property type="entry name" value="PTS_EI"/>
</dbReference>
<evidence type="ECO:0000256" key="20">
    <source>
        <dbReference type="PIRSR" id="PIRSR000732-3"/>
    </source>
</evidence>
<evidence type="ECO:0000256" key="9">
    <source>
        <dbReference type="ARBA" id="ARBA00022490"/>
    </source>
</evidence>
<feature type="active site" description="Tele-phosphohistidine intermediate" evidence="18">
    <location>
        <position position="197"/>
    </location>
</feature>
<feature type="binding site" evidence="19">
    <location>
        <position position="304"/>
    </location>
    <ligand>
        <name>phosphoenolpyruvate</name>
        <dbReference type="ChEBI" id="CHEBI:58702"/>
    </ligand>
</feature>
<evidence type="ECO:0000256" key="10">
    <source>
        <dbReference type="ARBA" id="ARBA00022597"/>
    </source>
</evidence>
<evidence type="ECO:0000256" key="14">
    <source>
        <dbReference type="ARBA" id="ARBA00022777"/>
    </source>
</evidence>
<feature type="domain" description="Phosphotransferase system enzyme I N-terminal" evidence="24">
    <location>
        <begin position="13"/>
        <end position="136"/>
    </location>
</feature>
<protein>
    <recommendedName>
        <fullName evidence="7 17">Phosphoenolpyruvate-protein phosphotransferase</fullName>
        <ecNumber evidence="6 17">2.7.3.9</ecNumber>
    </recommendedName>
    <alternativeName>
        <fullName evidence="16 17">Phosphotransferase system, enzyme I</fullName>
    </alternativeName>
</protein>
<gene>
    <name evidence="25" type="primary">ptsP</name>
    <name evidence="25" type="ORF">ENK44_17145</name>
</gene>
<evidence type="ECO:0000256" key="4">
    <source>
        <dbReference type="ARBA" id="ARBA00004496"/>
    </source>
</evidence>
<feature type="domain" description="PEP-utilising enzyme mobile" evidence="22">
    <location>
        <begin position="162"/>
        <end position="233"/>
    </location>
</feature>
<evidence type="ECO:0000259" key="23">
    <source>
        <dbReference type="Pfam" id="PF02896"/>
    </source>
</evidence>
<dbReference type="SUPFAM" id="SSF52009">
    <property type="entry name" value="Phosphohistidine domain"/>
    <property type="match status" value="1"/>
</dbReference>
<evidence type="ECO:0000256" key="13">
    <source>
        <dbReference type="ARBA" id="ARBA00022723"/>
    </source>
</evidence>
<dbReference type="InterPro" id="IPR018274">
    <property type="entry name" value="PEP_util_AS"/>
</dbReference>
<dbReference type="InterPro" id="IPR050499">
    <property type="entry name" value="PEP-utilizing_PTS_enzyme"/>
</dbReference>
<dbReference type="Pfam" id="PF02896">
    <property type="entry name" value="PEP-utilizers_C"/>
    <property type="match status" value="1"/>
</dbReference>
<evidence type="ECO:0000256" key="6">
    <source>
        <dbReference type="ARBA" id="ARBA00012232"/>
    </source>
</evidence>
<keyword evidence="9 17" id="KW-0963">Cytoplasm</keyword>
<dbReference type="Pfam" id="PF00391">
    <property type="entry name" value="PEP-utilizers"/>
    <property type="match status" value="1"/>
</dbReference>
<reference evidence="25" key="1">
    <citation type="journal article" date="2020" name="mSystems">
        <title>Genome- and Community-Level Interaction Insights into Carbon Utilization and Element Cycling Functions of Hydrothermarchaeota in Hydrothermal Sediment.</title>
        <authorList>
            <person name="Zhou Z."/>
            <person name="Liu Y."/>
            <person name="Xu W."/>
            <person name="Pan J."/>
            <person name="Luo Z.H."/>
            <person name="Li M."/>
        </authorList>
    </citation>
    <scope>NUCLEOTIDE SEQUENCE [LARGE SCALE GENOMIC DNA]</scope>
    <source>
        <strain evidence="25">HyVt-577</strain>
    </source>
</reference>
<evidence type="ECO:0000256" key="12">
    <source>
        <dbReference type="ARBA" id="ARBA00022683"/>
    </source>
</evidence>
<keyword evidence="11 17" id="KW-0808">Transferase</keyword>
<dbReference type="Gene3D" id="3.20.20.60">
    <property type="entry name" value="Phosphoenolpyruvate-binding domains"/>
    <property type="match status" value="1"/>
</dbReference>
<dbReference type="InterPro" id="IPR023151">
    <property type="entry name" value="PEP_util_CS"/>
</dbReference>
<evidence type="ECO:0000256" key="1">
    <source>
        <dbReference type="ARBA" id="ARBA00000683"/>
    </source>
</evidence>
<dbReference type="Pfam" id="PF05524">
    <property type="entry name" value="PEP-utilisers_N"/>
    <property type="match status" value="1"/>
</dbReference>
<evidence type="ECO:0000256" key="15">
    <source>
        <dbReference type="ARBA" id="ARBA00022842"/>
    </source>
</evidence>
<dbReference type="GO" id="GO:0008965">
    <property type="term" value="F:phosphoenolpyruvate-protein phosphotransferase activity"/>
    <property type="evidence" value="ECO:0007669"/>
    <property type="project" value="UniProtKB-EC"/>
</dbReference>
<feature type="binding site" evidence="20">
    <location>
        <position position="463"/>
    </location>
    <ligand>
        <name>Mg(2+)</name>
        <dbReference type="ChEBI" id="CHEBI:18420"/>
    </ligand>
</feature>
<dbReference type="InterPro" id="IPR036618">
    <property type="entry name" value="PtsI_HPr-bd_sf"/>
</dbReference>
<dbReference type="PANTHER" id="PTHR46244">
    <property type="entry name" value="PHOSPHOENOLPYRUVATE-PROTEIN PHOSPHOTRANSFERASE"/>
    <property type="match status" value="1"/>
</dbReference>
<evidence type="ECO:0000256" key="19">
    <source>
        <dbReference type="PIRSR" id="PIRSR000732-2"/>
    </source>
</evidence>
<evidence type="ECO:0000256" key="8">
    <source>
        <dbReference type="ARBA" id="ARBA00022448"/>
    </source>
</evidence>
<dbReference type="InterPro" id="IPR015813">
    <property type="entry name" value="Pyrv/PenolPyrv_kinase-like_dom"/>
</dbReference>
<evidence type="ECO:0000256" key="3">
    <source>
        <dbReference type="ARBA" id="ARBA00002728"/>
    </source>
</evidence>
<comment type="similarity">
    <text evidence="5 17">Belongs to the PEP-utilizing enzyme family.</text>
</comment>
<evidence type="ECO:0000259" key="24">
    <source>
        <dbReference type="Pfam" id="PF05524"/>
    </source>
</evidence>
<dbReference type="InterPro" id="IPR008731">
    <property type="entry name" value="PTS_EIN"/>
</dbReference>
<dbReference type="SUPFAM" id="SSF47831">
    <property type="entry name" value="Enzyme I of the PEP:sugar phosphotransferase system HPr-binding (sub)domain"/>
    <property type="match status" value="1"/>
</dbReference>
<dbReference type="PROSITE" id="PS00742">
    <property type="entry name" value="PEP_ENZYMES_2"/>
    <property type="match status" value="1"/>
</dbReference>
<comment type="caution">
    <text evidence="25">The sequence shown here is derived from an EMBL/GenBank/DDBJ whole genome shotgun (WGS) entry which is preliminary data.</text>
</comment>
<dbReference type="EMBL" id="DRQG01000161">
    <property type="protein sequence ID" value="HGY57437.1"/>
    <property type="molecule type" value="Genomic_DNA"/>
</dbReference>
<keyword evidence="14 17" id="KW-0418">Kinase</keyword>